<name>A0A7J8DM06_ROUAE</name>
<comment type="caution">
    <text evidence="2">The sequence shown here is derived from an EMBL/GenBank/DDBJ whole genome shotgun (WGS) entry which is preliminary data.</text>
</comment>
<reference evidence="2 3" key="1">
    <citation type="journal article" date="2020" name="Nature">
        <title>Six reference-quality genomes reveal evolution of bat adaptations.</title>
        <authorList>
            <person name="Jebb D."/>
            <person name="Huang Z."/>
            <person name="Pippel M."/>
            <person name="Hughes G.M."/>
            <person name="Lavrichenko K."/>
            <person name="Devanna P."/>
            <person name="Winkler S."/>
            <person name="Jermiin L.S."/>
            <person name="Skirmuntt E.C."/>
            <person name="Katzourakis A."/>
            <person name="Burkitt-Gray L."/>
            <person name="Ray D.A."/>
            <person name="Sullivan K.A.M."/>
            <person name="Roscito J.G."/>
            <person name="Kirilenko B.M."/>
            <person name="Davalos L.M."/>
            <person name="Corthals A.P."/>
            <person name="Power M.L."/>
            <person name="Jones G."/>
            <person name="Ransome R.D."/>
            <person name="Dechmann D.K.N."/>
            <person name="Locatelli A.G."/>
            <person name="Puechmaille S.J."/>
            <person name="Fedrigo O."/>
            <person name="Jarvis E.D."/>
            <person name="Hiller M."/>
            <person name="Vernes S.C."/>
            <person name="Myers E.W."/>
            <person name="Teeling E.C."/>
        </authorList>
    </citation>
    <scope>NUCLEOTIDE SEQUENCE [LARGE SCALE GENOMIC DNA]</scope>
    <source>
        <strain evidence="2">MRouAeg1</strain>
        <tissue evidence="2">Muscle</tissue>
    </source>
</reference>
<sequence>MSRPKIQNYKGHGLSKGKEREQRASIRFKTTLMNTLMDVLRHRPGWVEVKDEGEWDFYWCDVSWLRENFDHTYMDEHVRISHFRNHYERYRPPCPSCYPADPQELHGEEPEAFPETAGA</sequence>
<evidence type="ECO:0000256" key="1">
    <source>
        <dbReference type="SAM" id="MobiDB-lite"/>
    </source>
</evidence>
<keyword evidence="2" id="KW-0436">Ligase</keyword>
<evidence type="ECO:0000313" key="3">
    <source>
        <dbReference type="Proteomes" id="UP000593571"/>
    </source>
</evidence>
<dbReference type="Proteomes" id="UP000593571">
    <property type="component" value="Unassembled WGS sequence"/>
</dbReference>
<keyword evidence="3" id="KW-1185">Reference proteome</keyword>
<evidence type="ECO:0000313" key="2">
    <source>
        <dbReference type="EMBL" id="KAF6424150.1"/>
    </source>
</evidence>
<feature type="region of interest" description="Disordered" evidence="1">
    <location>
        <begin position="1"/>
        <end position="22"/>
    </location>
</feature>
<proteinExistence type="predicted"/>
<gene>
    <name evidence="2" type="ORF">HJG63_020083</name>
</gene>
<protein>
    <submittedName>
        <fullName evidence="2">Tubulin tyrosine ligase like 9</fullName>
    </submittedName>
</protein>
<dbReference type="GO" id="GO:0016874">
    <property type="term" value="F:ligase activity"/>
    <property type="evidence" value="ECO:0007669"/>
    <property type="project" value="UniProtKB-KW"/>
</dbReference>
<dbReference type="EMBL" id="JACASE010000012">
    <property type="protein sequence ID" value="KAF6424150.1"/>
    <property type="molecule type" value="Genomic_DNA"/>
</dbReference>
<dbReference type="AlphaFoldDB" id="A0A7J8DM06"/>
<accession>A0A7J8DM06</accession>
<organism evidence="2 3">
    <name type="scientific">Rousettus aegyptiacus</name>
    <name type="common">Egyptian fruit bat</name>
    <name type="synonym">Pteropus aegyptiacus</name>
    <dbReference type="NCBI Taxonomy" id="9407"/>
    <lineage>
        <taxon>Eukaryota</taxon>
        <taxon>Metazoa</taxon>
        <taxon>Chordata</taxon>
        <taxon>Craniata</taxon>
        <taxon>Vertebrata</taxon>
        <taxon>Euteleostomi</taxon>
        <taxon>Mammalia</taxon>
        <taxon>Eutheria</taxon>
        <taxon>Laurasiatheria</taxon>
        <taxon>Chiroptera</taxon>
        <taxon>Yinpterochiroptera</taxon>
        <taxon>Pteropodoidea</taxon>
        <taxon>Pteropodidae</taxon>
        <taxon>Rousettinae</taxon>
        <taxon>Rousettus</taxon>
    </lineage>
</organism>